<dbReference type="PANTHER" id="PTHR31286">
    <property type="entry name" value="GLYCINE-RICH CELL WALL STRUCTURAL PROTEIN 1.8-LIKE"/>
    <property type="match status" value="1"/>
</dbReference>
<evidence type="ECO:0000313" key="3">
    <source>
        <dbReference type="Proteomes" id="UP000652761"/>
    </source>
</evidence>
<accession>A0A843UCA7</accession>
<dbReference type="InterPro" id="IPR025558">
    <property type="entry name" value="DUF4283"/>
</dbReference>
<proteinExistence type="predicted"/>
<comment type="caution">
    <text evidence="2">The sequence shown here is derived from an EMBL/GenBank/DDBJ whole genome shotgun (WGS) entry which is preliminary data.</text>
</comment>
<sequence length="468" mass="52078">LGPPAIAIALSLGSPALALQSNVLSLRSPALAPPRHGKALALGLPRPTLAPCHMASPFLPPFPESREVPEEDAPTLALTSPFPLPPATLSQSMEGISLLQLLHYSEMVSTTAYRKRGFLFDILRSSRKGRQVNALLFLPQPHILLTSSNAQKVEHEITGAQEHDGKIHIKCIWRTAIAHKMDAMTKKKVEDAMPIAIGLEREELEFKLERENLYDSGLSGFSPLLAAGPGGWRGQLSAAMAALASSSDSAADPGWRSYAQIIFSTKLPPSISIGIKPPSFTDSGEPAMFFSREEVSKSIQSLKFALITRCPYGRCSIPDFKSVLSQRLLLKGDYIVSVLNNRHLLLRFDEEDDYLKVIMRRSLYLKGLLYRFFKWDPHFDFNADPTVIPIWIGLPMLPVNYYYEDYLKSIAGNIGHVLRIYEPTMALTQTKEAYVCIELDILKPRPERIWIGVVLRVSGRILSTMAFR</sequence>
<dbReference type="InterPro" id="IPR040256">
    <property type="entry name" value="At4g02000-like"/>
</dbReference>
<gene>
    <name evidence="2" type="ORF">Taro_011995</name>
</gene>
<feature type="non-terminal residue" evidence="2">
    <location>
        <position position="468"/>
    </location>
</feature>
<dbReference type="Pfam" id="PF14111">
    <property type="entry name" value="DUF4283"/>
    <property type="match status" value="1"/>
</dbReference>
<evidence type="ECO:0000313" key="2">
    <source>
        <dbReference type="EMBL" id="MQL79550.1"/>
    </source>
</evidence>
<dbReference type="OrthoDB" id="786567at2759"/>
<organism evidence="2 3">
    <name type="scientific">Colocasia esculenta</name>
    <name type="common">Wild taro</name>
    <name type="synonym">Arum esculentum</name>
    <dbReference type="NCBI Taxonomy" id="4460"/>
    <lineage>
        <taxon>Eukaryota</taxon>
        <taxon>Viridiplantae</taxon>
        <taxon>Streptophyta</taxon>
        <taxon>Embryophyta</taxon>
        <taxon>Tracheophyta</taxon>
        <taxon>Spermatophyta</taxon>
        <taxon>Magnoliopsida</taxon>
        <taxon>Liliopsida</taxon>
        <taxon>Araceae</taxon>
        <taxon>Aroideae</taxon>
        <taxon>Colocasieae</taxon>
        <taxon>Colocasia</taxon>
    </lineage>
</organism>
<evidence type="ECO:0000259" key="1">
    <source>
        <dbReference type="Pfam" id="PF14111"/>
    </source>
</evidence>
<reference evidence="2" key="1">
    <citation type="submission" date="2017-07" db="EMBL/GenBank/DDBJ databases">
        <title>Taro Niue Genome Assembly and Annotation.</title>
        <authorList>
            <person name="Atibalentja N."/>
            <person name="Keating K."/>
            <person name="Fields C.J."/>
        </authorList>
    </citation>
    <scope>NUCLEOTIDE SEQUENCE</scope>
    <source>
        <strain evidence="2">Niue_2</strain>
        <tissue evidence="2">Leaf</tissue>
    </source>
</reference>
<dbReference type="PANTHER" id="PTHR31286:SF180">
    <property type="entry name" value="OS10G0362600 PROTEIN"/>
    <property type="match status" value="1"/>
</dbReference>
<dbReference type="AlphaFoldDB" id="A0A843UCA7"/>
<name>A0A843UCA7_COLES</name>
<feature type="domain" description="DUF4283" evidence="1">
    <location>
        <begin position="300"/>
        <end position="382"/>
    </location>
</feature>
<dbReference type="EMBL" id="NMUH01000462">
    <property type="protein sequence ID" value="MQL79550.1"/>
    <property type="molecule type" value="Genomic_DNA"/>
</dbReference>
<protein>
    <recommendedName>
        <fullName evidence="1">DUF4283 domain-containing protein</fullName>
    </recommendedName>
</protein>
<keyword evidence="3" id="KW-1185">Reference proteome</keyword>
<dbReference type="Proteomes" id="UP000652761">
    <property type="component" value="Unassembled WGS sequence"/>
</dbReference>